<keyword evidence="2" id="KW-1185">Reference proteome</keyword>
<protein>
    <submittedName>
        <fullName evidence="3">TLDc domain-containing protein</fullName>
    </submittedName>
</protein>
<evidence type="ECO:0000313" key="3">
    <source>
        <dbReference type="WBParaSite" id="jg7324"/>
    </source>
</evidence>
<dbReference type="AlphaFoldDB" id="A0A915ENT8"/>
<evidence type="ECO:0000313" key="2">
    <source>
        <dbReference type="Proteomes" id="UP000887574"/>
    </source>
</evidence>
<accession>A0A915ENT8</accession>
<dbReference type="WBParaSite" id="jg7324">
    <property type="protein sequence ID" value="jg7324"/>
    <property type="gene ID" value="jg7324"/>
</dbReference>
<proteinExistence type="predicted"/>
<reference evidence="3" key="1">
    <citation type="submission" date="2022-11" db="UniProtKB">
        <authorList>
            <consortium name="WormBaseParasite"/>
        </authorList>
    </citation>
    <scope>IDENTIFICATION</scope>
</reference>
<organism evidence="2 3">
    <name type="scientific">Ditylenchus dipsaci</name>
    <dbReference type="NCBI Taxonomy" id="166011"/>
    <lineage>
        <taxon>Eukaryota</taxon>
        <taxon>Metazoa</taxon>
        <taxon>Ecdysozoa</taxon>
        <taxon>Nematoda</taxon>
        <taxon>Chromadorea</taxon>
        <taxon>Rhabditida</taxon>
        <taxon>Tylenchina</taxon>
        <taxon>Tylenchomorpha</taxon>
        <taxon>Sphaerularioidea</taxon>
        <taxon>Anguinidae</taxon>
        <taxon>Anguininae</taxon>
        <taxon>Ditylenchus</taxon>
    </lineage>
</organism>
<evidence type="ECO:0000256" key="1">
    <source>
        <dbReference type="SAM" id="MobiDB-lite"/>
    </source>
</evidence>
<dbReference type="Proteomes" id="UP000887574">
    <property type="component" value="Unplaced"/>
</dbReference>
<feature type="compositionally biased region" description="Basic and acidic residues" evidence="1">
    <location>
        <begin position="284"/>
        <end position="299"/>
    </location>
</feature>
<feature type="region of interest" description="Disordered" evidence="1">
    <location>
        <begin position="284"/>
        <end position="308"/>
    </location>
</feature>
<name>A0A915ENT8_9BILA</name>
<sequence length="329" mass="37569">MDYWEFQETFGPLLSASLWKYLQHEEGENNSSKVLTLQEFTEYADSLMGTGMMNNNHMIELFMPVNNLLRTVLEAANIEVGENDQDFLGSLVQEITAEGEDLESVSSWFNVNCPRICKPVKDKITNIFANGGRYINHDKPIVSKLLSQVQMFFLQHSLPIEPYFTAKPRLSLDMLALEEQGKEFRHQWTFLSCEDKDNNFVARFEESVLGYHGATIGIFQMTSKEIFVLAADEEWKVDGHKFGGVIKGLTYGTNLFIKPDMSNVNKLEVWGCQGDKQKLEELERAKDAPPKLESYEAPKKTKAAAGDWKHNADKQLLEMAGMKFSNERR</sequence>